<reference evidence="14 15" key="1">
    <citation type="submission" date="2020-08" db="EMBL/GenBank/DDBJ databases">
        <authorList>
            <person name="Hejnol A."/>
        </authorList>
    </citation>
    <scope>NUCLEOTIDE SEQUENCE [LARGE SCALE GENOMIC DNA]</scope>
</reference>
<evidence type="ECO:0000256" key="4">
    <source>
        <dbReference type="ARBA" id="ARBA00022491"/>
    </source>
</evidence>
<evidence type="ECO:0000256" key="7">
    <source>
        <dbReference type="ARBA" id="ARBA00022833"/>
    </source>
</evidence>
<evidence type="ECO:0000259" key="13">
    <source>
        <dbReference type="SMART" id="SM01389"/>
    </source>
</evidence>
<evidence type="ECO:0000256" key="8">
    <source>
        <dbReference type="ARBA" id="ARBA00023015"/>
    </source>
</evidence>
<comment type="similarity">
    <text evidence="2 12">Belongs to the SPT4 family.</text>
</comment>
<keyword evidence="7" id="KW-0862">Zinc</keyword>
<comment type="caution">
    <text evidence="14">The sequence shown here is derived from an EMBL/GenBank/DDBJ whole genome shotgun (WGS) entry which is preliminary data.</text>
</comment>
<dbReference type="GO" id="GO:0006355">
    <property type="term" value="P:regulation of DNA-templated transcription"/>
    <property type="evidence" value="ECO:0007669"/>
    <property type="project" value="InterPro"/>
</dbReference>
<keyword evidence="9" id="KW-0010">Activator</keyword>
<dbReference type="PANTHER" id="PTHR12882">
    <property type="entry name" value="SUPPRESSOR OF TY 4"/>
    <property type="match status" value="1"/>
</dbReference>
<evidence type="ECO:0000256" key="2">
    <source>
        <dbReference type="ARBA" id="ARBA00010464"/>
    </source>
</evidence>
<dbReference type="InterPro" id="IPR009287">
    <property type="entry name" value="Spt4"/>
</dbReference>
<keyword evidence="4" id="KW-0678">Repressor</keyword>
<dbReference type="InterPro" id="IPR029040">
    <property type="entry name" value="RPABC4/Spt4"/>
</dbReference>
<dbReference type="Proteomes" id="UP000549394">
    <property type="component" value="Unassembled WGS sequence"/>
</dbReference>
<dbReference type="OrthoDB" id="248751at2759"/>
<evidence type="ECO:0000256" key="10">
    <source>
        <dbReference type="ARBA" id="ARBA00023163"/>
    </source>
</evidence>
<dbReference type="InterPro" id="IPR022800">
    <property type="entry name" value="Spt4/RpoE2_Znf"/>
</dbReference>
<dbReference type="PANTHER" id="PTHR12882:SF1">
    <property type="entry name" value="TRANSCRIPTION ELONGATION FACTOR SPT4"/>
    <property type="match status" value="1"/>
</dbReference>
<sequence length="116" mass="13048">MSLESIPKDLKGLRACLLCSLVKSIDQFEYDGCENCEDFLEMKGDRDRVLDYTSSSFDGIIALTSPEESWVAKWQRIDKMTKGIYAISVTGELPEGIIRSLAGRGIKYRSRNTSTK</sequence>
<feature type="domain" description="Spt4/RpoE2 zinc finger" evidence="13">
    <location>
        <begin position="13"/>
        <end position="90"/>
    </location>
</feature>
<keyword evidence="6" id="KW-0863">Zinc-finger</keyword>
<dbReference type="GO" id="GO:0008270">
    <property type="term" value="F:zinc ion binding"/>
    <property type="evidence" value="ECO:0007669"/>
    <property type="project" value="UniProtKB-KW"/>
</dbReference>
<keyword evidence="8" id="KW-0805">Transcription regulation</keyword>
<dbReference type="PIRSF" id="PIRSF025023">
    <property type="entry name" value="Spt4"/>
    <property type="match status" value="1"/>
</dbReference>
<proteinExistence type="inferred from homology"/>
<dbReference type="InterPro" id="IPR038510">
    <property type="entry name" value="Spt4_sf"/>
</dbReference>
<dbReference type="FunFam" id="3.30.40.210:FF:000001">
    <property type="entry name" value="Transcription elongation factor SPT4"/>
    <property type="match status" value="1"/>
</dbReference>
<dbReference type="Pfam" id="PF06093">
    <property type="entry name" value="Spt4"/>
    <property type="match status" value="1"/>
</dbReference>
<dbReference type="CDD" id="cd07973">
    <property type="entry name" value="Spt4"/>
    <property type="match status" value="1"/>
</dbReference>
<dbReference type="Gene3D" id="3.30.40.210">
    <property type="match status" value="1"/>
</dbReference>
<evidence type="ECO:0000256" key="3">
    <source>
        <dbReference type="ARBA" id="ARBA00020182"/>
    </source>
</evidence>
<evidence type="ECO:0000256" key="12">
    <source>
        <dbReference type="PIRNR" id="PIRNR025023"/>
    </source>
</evidence>
<dbReference type="GO" id="GO:0032044">
    <property type="term" value="C:DSIF complex"/>
    <property type="evidence" value="ECO:0007669"/>
    <property type="project" value="TreeGrafter"/>
</dbReference>
<dbReference type="GO" id="GO:0000993">
    <property type="term" value="F:RNA polymerase II complex binding"/>
    <property type="evidence" value="ECO:0007669"/>
    <property type="project" value="TreeGrafter"/>
</dbReference>
<gene>
    <name evidence="14" type="ORF">DGYR_LOCUS7518</name>
</gene>
<keyword evidence="10 12" id="KW-0804">Transcription</keyword>
<evidence type="ECO:0000313" key="15">
    <source>
        <dbReference type="Proteomes" id="UP000549394"/>
    </source>
</evidence>
<keyword evidence="11 12" id="KW-0539">Nucleus</keyword>
<dbReference type="EMBL" id="CAJFCJ010000009">
    <property type="protein sequence ID" value="CAD5119247.1"/>
    <property type="molecule type" value="Genomic_DNA"/>
</dbReference>
<dbReference type="SUPFAM" id="SSF63393">
    <property type="entry name" value="RNA polymerase subunits"/>
    <property type="match status" value="1"/>
</dbReference>
<keyword evidence="5" id="KW-0479">Metal-binding</keyword>
<comment type="function">
    <text evidence="12">Component of the DRB sensitivity-inducing factor complex (DSIF complex), which regulates transcription elongation by RNA polymerase II.</text>
</comment>
<evidence type="ECO:0000256" key="1">
    <source>
        <dbReference type="ARBA" id="ARBA00004123"/>
    </source>
</evidence>
<comment type="subcellular location">
    <subcellularLocation>
        <location evidence="1 12">Nucleus</location>
    </subcellularLocation>
</comment>
<dbReference type="SMART" id="SM01389">
    <property type="entry name" value="Spt4"/>
    <property type="match status" value="1"/>
</dbReference>
<evidence type="ECO:0000256" key="9">
    <source>
        <dbReference type="ARBA" id="ARBA00023159"/>
    </source>
</evidence>
<accession>A0A7I8VTG6</accession>
<protein>
    <recommendedName>
        <fullName evidence="3 12">Transcription elongation factor SPT4</fullName>
    </recommendedName>
</protein>
<organism evidence="14 15">
    <name type="scientific">Dimorphilus gyrociliatus</name>
    <dbReference type="NCBI Taxonomy" id="2664684"/>
    <lineage>
        <taxon>Eukaryota</taxon>
        <taxon>Metazoa</taxon>
        <taxon>Spiralia</taxon>
        <taxon>Lophotrochozoa</taxon>
        <taxon>Annelida</taxon>
        <taxon>Polychaeta</taxon>
        <taxon>Polychaeta incertae sedis</taxon>
        <taxon>Dinophilidae</taxon>
        <taxon>Dimorphilus</taxon>
    </lineage>
</organism>
<dbReference type="GO" id="GO:0140673">
    <property type="term" value="P:transcription elongation-coupled chromatin remodeling"/>
    <property type="evidence" value="ECO:0007669"/>
    <property type="project" value="InterPro"/>
</dbReference>
<name>A0A7I8VTG6_9ANNE</name>
<evidence type="ECO:0000256" key="6">
    <source>
        <dbReference type="ARBA" id="ARBA00022771"/>
    </source>
</evidence>
<dbReference type="AlphaFoldDB" id="A0A7I8VTG6"/>
<evidence type="ECO:0000313" key="14">
    <source>
        <dbReference type="EMBL" id="CAD5119247.1"/>
    </source>
</evidence>
<evidence type="ECO:0000256" key="11">
    <source>
        <dbReference type="ARBA" id="ARBA00023242"/>
    </source>
</evidence>
<evidence type="ECO:0000256" key="5">
    <source>
        <dbReference type="ARBA" id="ARBA00022723"/>
    </source>
</evidence>
<keyword evidence="15" id="KW-1185">Reference proteome</keyword>